<feature type="compositionally biased region" description="Acidic residues" evidence="2">
    <location>
        <begin position="649"/>
        <end position="661"/>
    </location>
</feature>
<name>A0A1I8H1A2_9PLAT</name>
<evidence type="ECO:0000313" key="4">
    <source>
        <dbReference type="WBParaSite" id="maker-uti_cns_0004035-snap-gene-0.3-mRNA-1"/>
    </source>
</evidence>
<accession>A0A1I8H1A2</accession>
<organism evidence="3 4">
    <name type="scientific">Macrostomum lignano</name>
    <dbReference type="NCBI Taxonomy" id="282301"/>
    <lineage>
        <taxon>Eukaryota</taxon>
        <taxon>Metazoa</taxon>
        <taxon>Spiralia</taxon>
        <taxon>Lophotrochozoa</taxon>
        <taxon>Platyhelminthes</taxon>
        <taxon>Rhabditophora</taxon>
        <taxon>Macrostomorpha</taxon>
        <taxon>Macrostomida</taxon>
        <taxon>Macrostomidae</taxon>
        <taxon>Macrostomum</taxon>
    </lineage>
</organism>
<feature type="region of interest" description="Disordered" evidence="2">
    <location>
        <begin position="161"/>
        <end position="201"/>
    </location>
</feature>
<sequence>AAAASADDSTTVKFVAERLVDLADAWEASAGAVAEAKIEQLQRLAQRWTELESEASAVGAILEAAESQLNSDTQQQQQQADIDVEILDATLDEDRRLLRRFTEAESSDCRRHGSCSGCAAGCRRGGRDDRLESAGGLADGAAKLGGWRQRSAWQSDWRTWRARRQAEGAAGGEERVGDGAAASGRPGKSAEDLGSSADPRDLLAGASDLAEQLRQAEADLVNLTADFSSLGGGSDLLSTDVEALAALQRRSAELTSAAASAAEARDQFDSLAARTADFLNRQERRQGPLDTVDGVIQQLDDAADAEATCARDDELLAEMARARGELLDPLEALAAAADPRASARCRQLTERWLAMESDAELKAKRSASVRDAVLDFLAGRRQLEDQLAELEALCGEGPEGESLEVKAAAARSLRQRVAETADQLAESERRLAGLRPHLSDSAGQEAAAVHSDIDRRLAQCSDKLENRMAELQRLSELSDSSAGRVAGLSDWARRAMARHSRWSDVRAAQVADIDGHHLAGIEREAADRVAELNGDLRQMVDEQLELLPDREARQLGEAFDSAAASVEHPPTPAVRSLAGLDSSPADARRELRRVAEQLRGADDESDELDSLTEAVRRARDAVEQFQGDGSQQESLAELMRVAEMRIRPDDDEEDERDDDGDLGGVRRALDEVSEIEQAVAAKRQACLDTRRELDELRMAEAELSEFLADVGRQLDELRVEPPTSEGAEAAAGKLAELSEAMSDRRSELESLKLAAARRQRSGSMSAAAASAADVASRAQDAWDDTAARLAEKQRLADSLAGTARAFEDRLAAAEELQSRLLSSAELDFVLDENAASPEAAAEAARRLRAAEEELASGGGRELDAAQRAVSQLCKDARALTHATFDESSPSDRLADIVDANRALADRLATRRRQLDRLAAVWEAAEQRRDELAA</sequence>
<feature type="region of interest" description="Disordered" evidence="2">
    <location>
        <begin position="561"/>
        <end position="582"/>
    </location>
</feature>
<evidence type="ECO:0000256" key="2">
    <source>
        <dbReference type="SAM" id="MobiDB-lite"/>
    </source>
</evidence>
<evidence type="ECO:0000256" key="1">
    <source>
        <dbReference type="SAM" id="Coils"/>
    </source>
</evidence>
<feature type="region of interest" description="Disordered" evidence="2">
    <location>
        <begin position="718"/>
        <end position="741"/>
    </location>
</feature>
<keyword evidence="3" id="KW-1185">Reference proteome</keyword>
<keyword evidence="1" id="KW-0175">Coiled coil</keyword>
<protein>
    <submittedName>
        <fullName evidence="4">GAR domain-containing protein</fullName>
    </submittedName>
</protein>
<feature type="coiled-coil region" evidence="1">
    <location>
        <begin position="601"/>
        <end position="628"/>
    </location>
</feature>
<dbReference type="AlphaFoldDB" id="A0A1I8H1A2"/>
<dbReference type="Proteomes" id="UP000095280">
    <property type="component" value="Unplaced"/>
</dbReference>
<feature type="region of interest" description="Disordered" evidence="2">
    <location>
        <begin position="645"/>
        <end position="669"/>
    </location>
</feature>
<feature type="compositionally biased region" description="Low complexity" evidence="2">
    <location>
        <begin position="724"/>
        <end position="740"/>
    </location>
</feature>
<proteinExistence type="predicted"/>
<dbReference type="WBParaSite" id="maker-uti_cns_0004035-snap-gene-0.3-mRNA-1">
    <property type="protein sequence ID" value="maker-uti_cns_0004035-snap-gene-0.3-mRNA-1"/>
    <property type="gene ID" value="maker-uti_cns_0004035-snap-gene-0.3"/>
</dbReference>
<reference evidence="4" key="1">
    <citation type="submission" date="2016-11" db="UniProtKB">
        <authorList>
            <consortium name="WormBaseParasite"/>
        </authorList>
    </citation>
    <scope>IDENTIFICATION</scope>
</reference>
<evidence type="ECO:0000313" key="3">
    <source>
        <dbReference type="Proteomes" id="UP000095280"/>
    </source>
</evidence>